<protein>
    <submittedName>
        <fullName evidence="2">Uncharacterized protein</fullName>
    </submittedName>
</protein>
<evidence type="ECO:0000313" key="2">
    <source>
        <dbReference type="EMBL" id="EKT57322.1"/>
    </source>
</evidence>
<accession>K8WIJ8</accession>
<dbReference type="Proteomes" id="UP000010290">
    <property type="component" value="Chromosome"/>
</dbReference>
<dbReference type="EMBL" id="AKKN01000008">
    <property type="protein sequence ID" value="EKT57322.1"/>
    <property type="molecule type" value="Genomic_DNA"/>
</dbReference>
<dbReference type="RefSeq" id="WP_008915434.1">
    <property type="nucleotide sequence ID" value="NZ_CM001773.1"/>
</dbReference>
<keyword evidence="1" id="KW-1133">Transmembrane helix</keyword>
<keyword evidence="1" id="KW-0472">Membrane</keyword>
<dbReference type="HOGENOM" id="CLU_150650_0_0_6"/>
<organism evidence="2 3">
    <name type="scientific">Providencia sneebia DSM 19967</name>
    <dbReference type="NCBI Taxonomy" id="1141660"/>
    <lineage>
        <taxon>Bacteria</taxon>
        <taxon>Pseudomonadati</taxon>
        <taxon>Pseudomonadota</taxon>
        <taxon>Gammaproteobacteria</taxon>
        <taxon>Enterobacterales</taxon>
        <taxon>Morganellaceae</taxon>
        <taxon>Providencia</taxon>
    </lineage>
</organism>
<evidence type="ECO:0000256" key="1">
    <source>
        <dbReference type="SAM" id="Phobius"/>
    </source>
</evidence>
<proteinExistence type="predicted"/>
<dbReference type="OrthoDB" id="6465265at2"/>
<dbReference type="PATRIC" id="fig|1141660.3.peg.1607"/>
<evidence type="ECO:0000313" key="3">
    <source>
        <dbReference type="Proteomes" id="UP000010290"/>
    </source>
</evidence>
<gene>
    <name evidence="2" type="ORF">OO7_08035</name>
</gene>
<name>K8WIJ8_9GAMM</name>
<keyword evidence="1" id="KW-0812">Transmembrane</keyword>
<feature type="transmembrane region" description="Helical" evidence="1">
    <location>
        <begin position="6"/>
        <end position="28"/>
    </location>
</feature>
<reference evidence="2 3" key="1">
    <citation type="journal article" date="2012" name="BMC Genomics">
        <title>Comparative genomics of bacteria in the genus Providencia isolated from wild Drosophila melanogaster.</title>
        <authorList>
            <person name="Galac M.R."/>
            <person name="Lazzaro B.P."/>
        </authorList>
    </citation>
    <scope>NUCLEOTIDE SEQUENCE [LARGE SCALE GENOMIC DNA]</scope>
    <source>
        <strain evidence="2 3">DSM 19967</strain>
    </source>
</reference>
<comment type="caution">
    <text evidence="2">The sequence shown here is derived from an EMBL/GenBank/DDBJ whole genome shotgun (WGS) entry which is preliminary data.</text>
</comment>
<sequence>MKKFLLPISILLNAILLILVITLTFSFFNLKNKVESIIEQVKIGQYAEVLRQNSKKFIPQKLKEDENSCEYLYQYIDSLVEYLQTQSKTENIETYVSRLNSIKSHIERTPALLRETACEKGISSINFLTESLSDTEEK</sequence>
<dbReference type="AlphaFoldDB" id="K8WIJ8"/>
<keyword evidence="3" id="KW-1185">Reference proteome</keyword>